<reference evidence="10" key="1">
    <citation type="submission" date="2016-10" db="EMBL/GenBank/DDBJ databases">
        <authorList>
            <person name="Varghese N."/>
            <person name="Submissions S."/>
        </authorList>
    </citation>
    <scope>NUCLEOTIDE SEQUENCE [LARGE SCALE GENOMIC DNA]</scope>
    <source>
        <strain evidence="10">DSM 16477</strain>
    </source>
</reference>
<dbReference type="OrthoDB" id="9773456at2"/>
<dbReference type="Gene3D" id="1.10.760.10">
    <property type="entry name" value="Cytochrome c-like domain"/>
    <property type="match status" value="3"/>
</dbReference>
<feature type="domain" description="Cytochrome c" evidence="8">
    <location>
        <begin position="250"/>
        <end position="339"/>
    </location>
</feature>
<gene>
    <name evidence="9" type="ORF">SAMN04489759_103218</name>
</gene>
<dbReference type="PANTHER" id="PTHR33751:SF9">
    <property type="entry name" value="CYTOCHROME C4"/>
    <property type="match status" value="1"/>
</dbReference>
<evidence type="ECO:0000256" key="2">
    <source>
        <dbReference type="ARBA" id="ARBA00022617"/>
    </source>
</evidence>
<name>A0A1G7P3Z9_9RHOB</name>
<keyword evidence="2 6" id="KW-0349">Heme</keyword>
<feature type="domain" description="Cytochrome c" evidence="8">
    <location>
        <begin position="70"/>
        <end position="155"/>
    </location>
</feature>
<dbReference type="InterPro" id="IPR036909">
    <property type="entry name" value="Cyt_c-like_dom_sf"/>
</dbReference>
<accession>A0A1G7P3Z9</accession>
<evidence type="ECO:0000313" key="9">
    <source>
        <dbReference type="EMBL" id="SDF81028.1"/>
    </source>
</evidence>
<evidence type="ECO:0000313" key="10">
    <source>
        <dbReference type="Proteomes" id="UP000199399"/>
    </source>
</evidence>
<evidence type="ECO:0000256" key="7">
    <source>
        <dbReference type="SAM" id="MobiDB-lite"/>
    </source>
</evidence>
<keyword evidence="3 6" id="KW-0479">Metal-binding</keyword>
<dbReference type="Proteomes" id="UP000199399">
    <property type="component" value="Unassembled WGS sequence"/>
</dbReference>
<keyword evidence="1" id="KW-0813">Transport</keyword>
<keyword evidence="5 6" id="KW-0408">Iron</keyword>
<dbReference type="GO" id="GO:0020037">
    <property type="term" value="F:heme binding"/>
    <property type="evidence" value="ECO:0007669"/>
    <property type="project" value="InterPro"/>
</dbReference>
<dbReference type="PROSITE" id="PS51007">
    <property type="entry name" value="CYTC"/>
    <property type="match status" value="3"/>
</dbReference>
<sequence length="341" mass="35996">MKRVIQTLAALAGGGAFVAVSVVAFGLYNVSAREGHMWGVTWLMHTTFKQSVKLRAPGPEAVPDDLDAPDRVKLGALHFKTACAFCHALPGQSQSPTAQAMEPTPPHVSTITDWTPGEMFWIIDEGVKMTGMPHWPAKERDDEVWSVVAYLNALPDAQAQLALAGEGSGRATCAQCHGDEGKSGNSYIPRLDLLTPGQIAEALRQYRGGTRPSGIMKEAAAPLNDSQIASLAQKFGSPKAPQLQGAALAEDNSPGAELAQSGTGDVPACTSCHGPGRQADAPIAPLLAGQGRDYLAGQLKLWREGYRGGGERAKLMTKAAQDLSDADIDMLADWFSGLGAR</sequence>
<organism evidence="9 10">
    <name type="scientific">Sulfitobacter delicatus</name>
    <dbReference type="NCBI Taxonomy" id="218672"/>
    <lineage>
        <taxon>Bacteria</taxon>
        <taxon>Pseudomonadati</taxon>
        <taxon>Pseudomonadota</taxon>
        <taxon>Alphaproteobacteria</taxon>
        <taxon>Rhodobacterales</taxon>
        <taxon>Roseobacteraceae</taxon>
        <taxon>Sulfitobacter</taxon>
    </lineage>
</organism>
<proteinExistence type="predicted"/>
<protein>
    <submittedName>
        <fullName evidence="9">Cytochrome c553</fullName>
    </submittedName>
</protein>
<feature type="region of interest" description="Disordered" evidence="7">
    <location>
        <begin position="241"/>
        <end position="273"/>
    </location>
</feature>
<evidence type="ECO:0000256" key="1">
    <source>
        <dbReference type="ARBA" id="ARBA00022448"/>
    </source>
</evidence>
<dbReference type="Pfam" id="PF13442">
    <property type="entry name" value="Cytochrome_CBB3"/>
    <property type="match status" value="1"/>
</dbReference>
<dbReference type="AlphaFoldDB" id="A0A1G7P3Z9"/>
<dbReference type="STRING" id="218672.SAMN04489759_103218"/>
<keyword evidence="4" id="KW-0249">Electron transport</keyword>
<dbReference type="InterPro" id="IPR009056">
    <property type="entry name" value="Cyt_c-like_dom"/>
</dbReference>
<dbReference type="SUPFAM" id="SSF46626">
    <property type="entry name" value="Cytochrome c"/>
    <property type="match status" value="3"/>
</dbReference>
<evidence type="ECO:0000256" key="3">
    <source>
        <dbReference type="ARBA" id="ARBA00022723"/>
    </source>
</evidence>
<evidence type="ECO:0000256" key="6">
    <source>
        <dbReference type="PROSITE-ProRule" id="PRU00433"/>
    </source>
</evidence>
<dbReference type="GO" id="GO:0046872">
    <property type="term" value="F:metal ion binding"/>
    <property type="evidence" value="ECO:0007669"/>
    <property type="project" value="UniProtKB-KW"/>
</dbReference>
<dbReference type="RefSeq" id="WP_093740769.1">
    <property type="nucleotide sequence ID" value="NZ_FNBP01000003.1"/>
</dbReference>
<evidence type="ECO:0000256" key="4">
    <source>
        <dbReference type="ARBA" id="ARBA00022982"/>
    </source>
</evidence>
<dbReference type="EMBL" id="FNBP01000003">
    <property type="protein sequence ID" value="SDF81028.1"/>
    <property type="molecule type" value="Genomic_DNA"/>
</dbReference>
<evidence type="ECO:0000256" key="5">
    <source>
        <dbReference type="ARBA" id="ARBA00023004"/>
    </source>
</evidence>
<evidence type="ECO:0000259" key="8">
    <source>
        <dbReference type="PROSITE" id="PS51007"/>
    </source>
</evidence>
<dbReference type="GO" id="GO:0009055">
    <property type="term" value="F:electron transfer activity"/>
    <property type="evidence" value="ECO:0007669"/>
    <property type="project" value="InterPro"/>
</dbReference>
<feature type="domain" description="Cytochrome c" evidence="8">
    <location>
        <begin position="160"/>
        <end position="239"/>
    </location>
</feature>
<dbReference type="InterPro" id="IPR050597">
    <property type="entry name" value="Cytochrome_c_Oxidase_Subunit"/>
</dbReference>
<keyword evidence="10" id="KW-1185">Reference proteome</keyword>
<dbReference type="PANTHER" id="PTHR33751">
    <property type="entry name" value="CBB3-TYPE CYTOCHROME C OXIDASE SUBUNIT FIXP"/>
    <property type="match status" value="1"/>
</dbReference>